<feature type="region of interest" description="Disordered" evidence="11">
    <location>
        <begin position="407"/>
        <end position="435"/>
    </location>
</feature>
<reference evidence="13" key="3">
    <citation type="submission" date="2015-06" db="UniProtKB">
        <authorList>
            <consortium name="EnsemblProtists"/>
        </authorList>
    </citation>
    <scope>IDENTIFICATION</scope>
</reference>
<feature type="compositionally biased region" description="Low complexity" evidence="11">
    <location>
        <begin position="407"/>
        <end position="417"/>
    </location>
</feature>
<dbReference type="GO" id="GO:0000796">
    <property type="term" value="C:condensin complex"/>
    <property type="evidence" value="ECO:0007669"/>
    <property type="project" value="InterPro"/>
</dbReference>
<dbReference type="GO" id="GO:0007076">
    <property type="term" value="P:mitotic chromosome condensation"/>
    <property type="evidence" value="ECO:0007669"/>
    <property type="project" value="InterPro"/>
</dbReference>
<evidence type="ECO:0000256" key="5">
    <source>
        <dbReference type="ARBA" id="ARBA00022454"/>
    </source>
</evidence>
<feature type="region of interest" description="Disordered" evidence="11">
    <location>
        <begin position="183"/>
        <end position="250"/>
    </location>
</feature>
<evidence type="ECO:0000256" key="11">
    <source>
        <dbReference type="SAM" id="MobiDB-lite"/>
    </source>
</evidence>
<gene>
    <name evidence="12" type="ORF">GUITHDRAFT_116433</name>
</gene>
<evidence type="ECO:0000256" key="6">
    <source>
        <dbReference type="ARBA" id="ARBA00022490"/>
    </source>
</evidence>
<dbReference type="OrthoDB" id="362021at2759"/>
<evidence type="ECO:0000313" key="13">
    <source>
        <dbReference type="EnsemblProtists" id="EKX37470"/>
    </source>
</evidence>
<keyword evidence="9" id="KW-0226">DNA condensation</keyword>
<dbReference type="KEGG" id="gtt:GUITHDRAFT_116433"/>
<dbReference type="STRING" id="905079.L1INS6"/>
<dbReference type="GO" id="GO:0051301">
    <property type="term" value="P:cell division"/>
    <property type="evidence" value="ECO:0007669"/>
    <property type="project" value="UniProtKB-KW"/>
</dbReference>
<feature type="compositionally biased region" description="Low complexity" evidence="11">
    <location>
        <begin position="458"/>
        <end position="472"/>
    </location>
</feature>
<feature type="compositionally biased region" description="Acidic residues" evidence="11">
    <location>
        <begin position="193"/>
        <end position="214"/>
    </location>
</feature>
<reference evidence="14" key="2">
    <citation type="submission" date="2012-11" db="EMBL/GenBank/DDBJ databases">
        <authorList>
            <person name="Kuo A."/>
            <person name="Curtis B.A."/>
            <person name="Tanifuji G."/>
            <person name="Burki F."/>
            <person name="Gruber A."/>
            <person name="Irimia M."/>
            <person name="Maruyama S."/>
            <person name="Arias M.C."/>
            <person name="Ball S.G."/>
            <person name="Gile G.H."/>
            <person name="Hirakawa Y."/>
            <person name="Hopkins J.F."/>
            <person name="Rensing S.A."/>
            <person name="Schmutz J."/>
            <person name="Symeonidi A."/>
            <person name="Elias M."/>
            <person name="Eveleigh R.J."/>
            <person name="Herman E.K."/>
            <person name="Klute M.J."/>
            <person name="Nakayama T."/>
            <person name="Obornik M."/>
            <person name="Reyes-Prieto A."/>
            <person name="Armbrust E.V."/>
            <person name="Aves S.J."/>
            <person name="Beiko R.G."/>
            <person name="Coutinho P."/>
            <person name="Dacks J.B."/>
            <person name="Durnford D.G."/>
            <person name="Fast N.M."/>
            <person name="Green B.R."/>
            <person name="Grisdale C."/>
            <person name="Hempe F."/>
            <person name="Henrissat B."/>
            <person name="Hoppner M.P."/>
            <person name="Ishida K.-I."/>
            <person name="Kim E."/>
            <person name="Koreny L."/>
            <person name="Kroth P.G."/>
            <person name="Liu Y."/>
            <person name="Malik S.-B."/>
            <person name="Maier U.G."/>
            <person name="McRose D."/>
            <person name="Mock T."/>
            <person name="Neilson J.A."/>
            <person name="Onodera N.T."/>
            <person name="Poole A.M."/>
            <person name="Pritham E.J."/>
            <person name="Richards T.A."/>
            <person name="Rocap G."/>
            <person name="Roy S.W."/>
            <person name="Sarai C."/>
            <person name="Schaack S."/>
            <person name="Shirato S."/>
            <person name="Slamovits C.H."/>
            <person name="Spencer D.F."/>
            <person name="Suzuki S."/>
            <person name="Worden A.Z."/>
            <person name="Zauner S."/>
            <person name="Barry K."/>
            <person name="Bell C."/>
            <person name="Bharti A.K."/>
            <person name="Crow J.A."/>
            <person name="Grimwood J."/>
            <person name="Kramer R."/>
            <person name="Lindquist E."/>
            <person name="Lucas S."/>
            <person name="Salamov A."/>
            <person name="McFadden G.I."/>
            <person name="Lane C.E."/>
            <person name="Keeling P.J."/>
            <person name="Gray M.W."/>
            <person name="Grigoriev I.V."/>
            <person name="Archibald J.M."/>
        </authorList>
    </citation>
    <scope>NUCLEOTIDE SEQUENCE</scope>
    <source>
        <strain evidence="14">CCMP2712</strain>
    </source>
</reference>
<keyword evidence="5" id="KW-0158">Chromosome</keyword>
<keyword evidence="6" id="KW-0963">Cytoplasm</keyword>
<dbReference type="RefSeq" id="XP_005824450.1">
    <property type="nucleotide sequence ID" value="XM_005824393.1"/>
</dbReference>
<dbReference type="PANTHER" id="PTHR13108">
    <property type="entry name" value="CONDENSIN COMPLEX SUBUNIT 2"/>
    <property type="match status" value="1"/>
</dbReference>
<feature type="region of interest" description="Disordered" evidence="11">
    <location>
        <begin position="458"/>
        <end position="479"/>
    </location>
</feature>
<dbReference type="PANTHER" id="PTHR13108:SF9">
    <property type="entry name" value="CONDENSIN COMPLEX SUBUNIT 2"/>
    <property type="match status" value="1"/>
</dbReference>
<dbReference type="eggNOG" id="KOG2328">
    <property type="taxonomic scope" value="Eukaryota"/>
</dbReference>
<sequence length="674" mass="74131">MRYTQAVVEDNDCSRTDLDSRHHRDEQVKEYSIWILTPLNRRKSAAPELLLSVNDDEIEKENLRAQNAATSSNTFTPFKKMLGSDSKAKRQSFDAEATVFGTPKGGRLDGDRLQALYGDCIKLANENKITQKNAWNMNLLDHIRGLSQAKETDFVTAGCTLDAAGKIYSCRVDSVHNETFRVVTGLTRTSQPNEEEQEEEEKGSDESEAEGEQEETSKGKKARKTPMQASGGEGGGPACNGGYQGSNTIESNPESLIQKKVDTEVNVDPLFHKMCKAFDEGGASEETVSEVALPPPPSLQEAQRAQVDEPPAADFDGDCDACDDEEEETEAIALEQQMLAEIDLEGMPDGGAGVPLVSSSSSSRASNFTGDLDQLDTFLDYNDDYCYFNRDAMRAWAGPAHWTFKKQQAAPAASQQPGEVSEVEAEAGRKPSKKETFFLDLRSPLPADAQKLMSKSKASTTLAAAQRAGGAANSLPQDHRYMPDSLRRLFLRPRTRFTLRASRFQREEEEDRMSDGDCDDDGTGMEAVGEEWDGLGSEGNVMPAQQEEDERLKLLQAPRRAEKIEIGYAKTAKKIDIKALKEDIWEDLQDKRGGSTATVKFQEEERVAKTFSSSIASVDTSKYPEVSVSYCFICLLHLANEKSLALVGTGQQRTADHGSLCVGDLSDLMVIEDP</sequence>
<evidence type="ECO:0000313" key="14">
    <source>
        <dbReference type="Proteomes" id="UP000011087"/>
    </source>
</evidence>
<comment type="subcellular location">
    <subcellularLocation>
        <location evidence="1">Chromosome</location>
    </subcellularLocation>
    <subcellularLocation>
        <location evidence="2">Cytoplasm</location>
    </subcellularLocation>
</comment>
<evidence type="ECO:0000256" key="3">
    <source>
        <dbReference type="ARBA" id="ARBA00009471"/>
    </source>
</evidence>
<dbReference type="OMA" id="FRKTCAD"/>
<dbReference type="HOGENOM" id="CLU_010510_1_0_1"/>
<dbReference type="GO" id="GO:0005737">
    <property type="term" value="C:cytoplasm"/>
    <property type="evidence" value="ECO:0007669"/>
    <property type="project" value="UniProtKB-SubCell"/>
</dbReference>
<dbReference type="Pfam" id="PF05786">
    <property type="entry name" value="Cnd2"/>
    <property type="match status" value="3"/>
</dbReference>
<dbReference type="GO" id="GO:0003682">
    <property type="term" value="F:chromatin binding"/>
    <property type="evidence" value="ECO:0007669"/>
    <property type="project" value="TreeGrafter"/>
</dbReference>
<evidence type="ECO:0000256" key="9">
    <source>
        <dbReference type="ARBA" id="ARBA00023067"/>
    </source>
</evidence>
<dbReference type="Proteomes" id="UP000011087">
    <property type="component" value="Unassembled WGS sequence"/>
</dbReference>
<accession>L1INS6</accession>
<evidence type="ECO:0000313" key="12">
    <source>
        <dbReference type="EMBL" id="EKX37470.1"/>
    </source>
</evidence>
<proteinExistence type="inferred from homology"/>
<evidence type="ECO:0000256" key="1">
    <source>
        <dbReference type="ARBA" id="ARBA00004286"/>
    </source>
</evidence>
<keyword evidence="10" id="KW-0131">Cell cycle</keyword>
<evidence type="ECO:0000256" key="8">
    <source>
        <dbReference type="ARBA" id="ARBA00022776"/>
    </source>
</evidence>
<dbReference type="EMBL" id="JH993059">
    <property type="protein sequence ID" value="EKX37470.1"/>
    <property type="molecule type" value="Genomic_DNA"/>
</dbReference>
<name>L1INS6_GUITC</name>
<feature type="compositionally biased region" description="Basic and acidic residues" evidence="11">
    <location>
        <begin position="426"/>
        <end position="435"/>
    </location>
</feature>
<evidence type="ECO:0000256" key="10">
    <source>
        <dbReference type="ARBA" id="ARBA00023306"/>
    </source>
</evidence>
<feature type="compositionally biased region" description="Gly residues" evidence="11">
    <location>
        <begin position="231"/>
        <end position="244"/>
    </location>
</feature>
<evidence type="ECO:0000256" key="7">
    <source>
        <dbReference type="ARBA" id="ARBA00022618"/>
    </source>
</evidence>
<dbReference type="InterPro" id="IPR022816">
    <property type="entry name" value="Condensin_barren_su2"/>
</dbReference>
<keyword evidence="7" id="KW-0132">Cell division</keyword>
<keyword evidence="14" id="KW-1185">Reference proteome</keyword>
<keyword evidence="8" id="KW-0498">Mitosis</keyword>
<dbReference type="AlphaFoldDB" id="L1INS6"/>
<evidence type="ECO:0000256" key="4">
    <source>
        <dbReference type="ARBA" id="ARBA00016065"/>
    </source>
</evidence>
<dbReference type="GeneID" id="17294202"/>
<reference evidence="12 14" key="1">
    <citation type="journal article" date="2012" name="Nature">
        <title>Algal genomes reveal evolutionary mosaicism and the fate of nucleomorphs.</title>
        <authorList>
            <consortium name="DOE Joint Genome Institute"/>
            <person name="Curtis B.A."/>
            <person name="Tanifuji G."/>
            <person name="Burki F."/>
            <person name="Gruber A."/>
            <person name="Irimia M."/>
            <person name="Maruyama S."/>
            <person name="Arias M.C."/>
            <person name="Ball S.G."/>
            <person name="Gile G.H."/>
            <person name="Hirakawa Y."/>
            <person name="Hopkins J.F."/>
            <person name="Kuo A."/>
            <person name="Rensing S.A."/>
            <person name="Schmutz J."/>
            <person name="Symeonidi A."/>
            <person name="Elias M."/>
            <person name="Eveleigh R.J."/>
            <person name="Herman E.K."/>
            <person name="Klute M.J."/>
            <person name="Nakayama T."/>
            <person name="Obornik M."/>
            <person name="Reyes-Prieto A."/>
            <person name="Armbrust E.V."/>
            <person name="Aves S.J."/>
            <person name="Beiko R.G."/>
            <person name="Coutinho P."/>
            <person name="Dacks J.B."/>
            <person name="Durnford D.G."/>
            <person name="Fast N.M."/>
            <person name="Green B.R."/>
            <person name="Grisdale C.J."/>
            <person name="Hempel F."/>
            <person name="Henrissat B."/>
            <person name="Hoppner M.P."/>
            <person name="Ishida K."/>
            <person name="Kim E."/>
            <person name="Koreny L."/>
            <person name="Kroth P.G."/>
            <person name="Liu Y."/>
            <person name="Malik S.B."/>
            <person name="Maier U.G."/>
            <person name="McRose D."/>
            <person name="Mock T."/>
            <person name="Neilson J.A."/>
            <person name="Onodera N.T."/>
            <person name="Poole A.M."/>
            <person name="Pritham E.J."/>
            <person name="Richards T.A."/>
            <person name="Rocap G."/>
            <person name="Roy S.W."/>
            <person name="Sarai C."/>
            <person name="Schaack S."/>
            <person name="Shirato S."/>
            <person name="Slamovits C.H."/>
            <person name="Spencer D.F."/>
            <person name="Suzuki S."/>
            <person name="Worden A.Z."/>
            <person name="Zauner S."/>
            <person name="Barry K."/>
            <person name="Bell C."/>
            <person name="Bharti A.K."/>
            <person name="Crow J.A."/>
            <person name="Grimwood J."/>
            <person name="Kramer R."/>
            <person name="Lindquist E."/>
            <person name="Lucas S."/>
            <person name="Salamov A."/>
            <person name="McFadden G.I."/>
            <person name="Lane C.E."/>
            <person name="Keeling P.J."/>
            <person name="Gray M.W."/>
            <person name="Grigoriev I.V."/>
            <person name="Archibald J.M."/>
        </authorList>
    </citation>
    <scope>NUCLEOTIDE SEQUENCE</scope>
    <source>
        <strain evidence="12 14">CCMP2712</strain>
    </source>
</reference>
<dbReference type="PaxDb" id="55529-EKX37470"/>
<comment type="similarity">
    <text evidence="3">Belongs to the CND2 (condensin subunit 2) family.</text>
</comment>
<protein>
    <recommendedName>
        <fullName evidence="4">Condensin complex subunit 2</fullName>
    </recommendedName>
</protein>
<evidence type="ECO:0000256" key="2">
    <source>
        <dbReference type="ARBA" id="ARBA00004496"/>
    </source>
</evidence>
<dbReference type="EnsemblProtists" id="EKX37470">
    <property type="protein sequence ID" value="EKX37470"/>
    <property type="gene ID" value="GUITHDRAFT_116433"/>
</dbReference>
<organism evidence="12">
    <name type="scientific">Guillardia theta (strain CCMP2712)</name>
    <name type="common">Cryptophyte</name>
    <dbReference type="NCBI Taxonomy" id="905079"/>
    <lineage>
        <taxon>Eukaryota</taxon>
        <taxon>Cryptophyceae</taxon>
        <taxon>Pyrenomonadales</taxon>
        <taxon>Geminigeraceae</taxon>
        <taxon>Guillardia</taxon>
    </lineage>
</organism>